<dbReference type="EMBL" id="VFPJ01000001">
    <property type="protein sequence ID" value="TQM40010.1"/>
    <property type="molecule type" value="Genomic_DNA"/>
</dbReference>
<evidence type="ECO:0000313" key="1">
    <source>
        <dbReference type="EMBL" id="TQM40010.1"/>
    </source>
</evidence>
<organism evidence="1 2">
    <name type="scientific">Flavobacterium branchiophilum</name>
    <dbReference type="NCBI Taxonomy" id="55197"/>
    <lineage>
        <taxon>Bacteria</taxon>
        <taxon>Pseudomonadati</taxon>
        <taxon>Bacteroidota</taxon>
        <taxon>Flavobacteriia</taxon>
        <taxon>Flavobacteriales</taxon>
        <taxon>Flavobacteriaceae</taxon>
        <taxon>Flavobacterium</taxon>
    </lineage>
</organism>
<comment type="caution">
    <text evidence="1">The sequence shown here is derived from an EMBL/GenBank/DDBJ whole genome shotgun (WGS) entry which is preliminary data.</text>
</comment>
<name>A0A543G1M1_9FLAO</name>
<sequence length="207" mass="24224">MSKDEIKISLTEFMNFVNKSGSAKSTVVSTAKRKREEEYKHFEDYWNPLKIKIKSVHKKKGNHDDLKEILDDIKPEKKENYSKTIDGYCSFWKKRKIEWFNPPRKTWIDGDVKIELNPELGLQIKDVLYVIKLHTSANDSIDKRHADLILNIMENELRSKVVGDEVIFAVLDVKKGKLFENKTKDVSLIPLLKGEVRSFETIWKNLT</sequence>
<evidence type="ECO:0000313" key="2">
    <source>
        <dbReference type="Proteomes" id="UP000320773"/>
    </source>
</evidence>
<accession>A0A543G1M1</accession>
<gene>
    <name evidence="1" type="ORF">BC670_0867</name>
</gene>
<reference evidence="1 2" key="1">
    <citation type="submission" date="2019-06" db="EMBL/GenBank/DDBJ databases">
        <title>Genomic Encyclopedia of Archaeal and Bacterial Type Strains, Phase II (KMG-II): from individual species to whole genera.</title>
        <authorList>
            <person name="Goeker M."/>
        </authorList>
    </citation>
    <scope>NUCLEOTIDE SEQUENCE [LARGE SCALE GENOMIC DNA]</scope>
    <source>
        <strain evidence="1 2">DSM 24789</strain>
    </source>
</reference>
<proteinExistence type="predicted"/>
<dbReference type="AlphaFoldDB" id="A0A543G1M1"/>
<dbReference type="Proteomes" id="UP000320773">
    <property type="component" value="Unassembled WGS sequence"/>
</dbReference>
<protein>
    <submittedName>
        <fullName evidence="1">Uncharacterized protein</fullName>
    </submittedName>
</protein>
<dbReference type="RefSeq" id="WP_089080874.1">
    <property type="nucleotide sequence ID" value="NZ_VFPJ01000001.1"/>
</dbReference>